<dbReference type="PROSITE" id="PS50949">
    <property type="entry name" value="HTH_GNTR"/>
    <property type="match status" value="1"/>
</dbReference>
<dbReference type="SUPFAM" id="SSF46785">
    <property type="entry name" value="Winged helix' DNA-binding domain"/>
    <property type="match status" value="1"/>
</dbReference>
<dbReference type="InterPro" id="IPR000524">
    <property type="entry name" value="Tscrpt_reg_HTH_GntR"/>
</dbReference>
<keyword evidence="6" id="KW-1185">Reference proteome</keyword>
<dbReference type="InterPro" id="IPR008920">
    <property type="entry name" value="TF_FadR/GntR_C"/>
</dbReference>
<comment type="caution">
    <text evidence="5">The sequence shown here is derived from an EMBL/GenBank/DDBJ whole genome shotgun (WGS) entry which is preliminary data.</text>
</comment>
<dbReference type="PANTHER" id="PTHR43537:SF6">
    <property type="entry name" value="HTH-TYPE TRANSCRIPTIONAL REPRESSOR RSPR"/>
    <property type="match status" value="1"/>
</dbReference>
<dbReference type="SMART" id="SM00895">
    <property type="entry name" value="FCD"/>
    <property type="match status" value="1"/>
</dbReference>
<dbReference type="AlphaFoldDB" id="A0A7W1WPD3"/>
<dbReference type="GO" id="GO:0003677">
    <property type="term" value="F:DNA binding"/>
    <property type="evidence" value="ECO:0007669"/>
    <property type="project" value="UniProtKB-KW"/>
</dbReference>
<dbReference type="InterPro" id="IPR036388">
    <property type="entry name" value="WH-like_DNA-bd_sf"/>
</dbReference>
<proteinExistence type="predicted"/>
<evidence type="ECO:0000256" key="1">
    <source>
        <dbReference type="ARBA" id="ARBA00023015"/>
    </source>
</evidence>
<keyword evidence="3" id="KW-0804">Transcription</keyword>
<dbReference type="SMART" id="SM00345">
    <property type="entry name" value="HTH_GNTR"/>
    <property type="match status" value="1"/>
</dbReference>
<evidence type="ECO:0000313" key="5">
    <source>
        <dbReference type="EMBL" id="MBA4493483.1"/>
    </source>
</evidence>
<evidence type="ECO:0000256" key="3">
    <source>
        <dbReference type="ARBA" id="ARBA00023163"/>
    </source>
</evidence>
<sequence>MIRVLIIQVYLITDCEVKDILTFKTRINGSTRDFIYQTLREQIINLELKPGTKISEKEIAEKFKVSRTPVRESFLKLAQEELLEIYPQSGTIISRIDLDHVEEARFTREMIERGIVRIACGEFPEELLFQLESNITMQELCVEKGNHQRLFELDEEFHKTLFYGCKKNRTWEMIRQMNCHFDRIRMLRLASNTDWRVVISQHKEIFDLIIKKDPDKAEKAMMNHLKLVILEKEELQIRYPDYFK</sequence>
<dbReference type="Gene3D" id="1.10.10.10">
    <property type="entry name" value="Winged helix-like DNA-binding domain superfamily/Winged helix DNA-binding domain"/>
    <property type="match status" value="1"/>
</dbReference>
<keyword evidence="2" id="KW-0238">DNA-binding</keyword>
<gene>
    <name evidence="5" type="ORF">H1191_04085</name>
</gene>
<dbReference type="Proteomes" id="UP000535491">
    <property type="component" value="Unassembled WGS sequence"/>
</dbReference>
<name>A0A7W1WPD3_9BACL</name>
<dbReference type="SUPFAM" id="SSF48008">
    <property type="entry name" value="GntR ligand-binding domain-like"/>
    <property type="match status" value="1"/>
</dbReference>
<reference evidence="5 6" key="1">
    <citation type="submission" date="2020-07" db="EMBL/GenBank/DDBJ databases">
        <authorList>
            <person name="Feng H."/>
        </authorList>
    </citation>
    <scope>NUCLEOTIDE SEQUENCE [LARGE SCALE GENOMIC DNA]</scope>
    <source>
        <strain evidence="6">s-10</strain>
    </source>
</reference>
<evidence type="ECO:0000259" key="4">
    <source>
        <dbReference type="PROSITE" id="PS50949"/>
    </source>
</evidence>
<dbReference type="GO" id="GO:0003700">
    <property type="term" value="F:DNA-binding transcription factor activity"/>
    <property type="evidence" value="ECO:0007669"/>
    <property type="project" value="InterPro"/>
</dbReference>
<evidence type="ECO:0000256" key="2">
    <source>
        <dbReference type="ARBA" id="ARBA00023125"/>
    </source>
</evidence>
<dbReference type="PANTHER" id="PTHR43537">
    <property type="entry name" value="TRANSCRIPTIONAL REGULATOR, GNTR FAMILY"/>
    <property type="match status" value="1"/>
</dbReference>
<dbReference type="InterPro" id="IPR011711">
    <property type="entry name" value="GntR_C"/>
</dbReference>
<dbReference type="Pfam" id="PF07729">
    <property type="entry name" value="FCD"/>
    <property type="match status" value="1"/>
</dbReference>
<organism evidence="5 6">
    <name type="scientific">Paenactinomyces guangxiensis</name>
    <dbReference type="NCBI Taxonomy" id="1490290"/>
    <lineage>
        <taxon>Bacteria</taxon>
        <taxon>Bacillati</taxon>
        <taxon>Bacillota</taxon>
        <taxon>Bacilli</taxon>
        <taxon>Bacillales</taxon>
        <taxon>Thermoactinomycetaceae</taxon>
        <taxon>Paenactinomyces</taxon>
    </lineage>
</organism>
<dbReference type="EMBL" id="JACEIQ010000002">
    <property type="protein sequence ID" value="MBA4493483.1"/>
    <property type="molecule type" value="Genomic_DNA"/>
</dbReference>
<dbReference type="Pfam" id="PF00392">
    <property type="entry name" value="GntR"/>
    <property type="match status" value="1"/>
</dbReference>
<accession>A0A7W1WPD3</accession>
<dbReference type="Gene3D" id="1.20.120.530">
    <property type="entry name" value="GntR ligand-binding domain-like"/>
    <property type="match status" value="1"/>
</dbReference>
<dbReference type="InterPro" id="IPR036390">
    <property type="entry name" value="WH_DNA-bd_sf"/>
</dbReference>
<dbReference type="CDD" id="cd07377">
    <property type="entry name" value="WHTH_GntR"/>
    <property type="match status" value="1"/>
</dbReference>
<keyword evidence="1" id="KW-0805">Transcription regulation</keyword>
<evidence type="ECO:0000313" key="6">
    <source>
        <dbReference type="Proteomes" id="UP000535491"/>
    </source>
</evidence>
<feature type="domain" description="HTH gntR-type" evidence="4">
    <location>
        <begin position="29"/>
        <end position="96"/>
    </location>
</feature>
<protein>
    <submittedName>
        <fullName evidence="5">GntR family transcriptional regulator</fullName>
    </submittedName>
</protein>